<evidence type="ECO:0000313" key="4">
    <source>
        <dbReference type="Proteomes" id="UP000660262"/>
    </source>
</evidence>
<dbReference type="Gene3D" id="2.60.40.640">
    <property type="match status" value="2"/>
</dbReference>
<feature type="region of interest" description="Disordered" evidence="1">
    <location>
        <begin position="458"/>
        <end position="506"/>
    </location>
</feature>
<keyword evidence="4" id="KW-1185">Reference proteome</keyword>
<dbReference type="GO" id="GO:0015031">
    <property type="term" value="P:protein transport"/>
    <property type="evidence" value="ECO:0007669"/>
    <property type="project" value="TreeGrafter"/>
</dbReference>
<sequence>MGNSPSSAHGASMLVANNVYVRTNQALYKPGDTVTGYIYINITVPTHVTFVELRVAGKESVYWEETHRRKKQMHGVEQDISVTRKHFGRNVIFKTASPVYNPQGVLAPGTQFSIPFAFVLPTHLPPSFSAEGGNTGQQWSCFIAYAVNAVCHTCDGQLPLKHSQHIHITSERSAGVHVHHPITREQTRAVTTCCCFPQGSTGLQITVDKSAYVMGEEVAVVAQVDNRNSRQRFPRSTCKVTRHLTLAATHVEETEVVLSSRCVDDDGHHGHGHRRRAHGRQGHGHLDYHSHHHHGNHHEPGVRILVDSRGFKARFAQHRGCKARGCTTGVTRETIQRRSHKKVVYETVASVTNLPGVARGSMSTAVSAICARMNIPVGIPASSGGALVCCAYFVNWTLHSGAFSFTNNVRGSIGIPIFDTSAALPEIPMMMPPPADAGAAASAPQMQWAPEELPNAQLQVPSAPPIPDDMLLPCEYADDEGEGGAPPPRGAAQRYQVGDATQPLLG</sequence>
<dbReference type="AlphaFoldDB" id="A0A830H463"/>
<feature type="domain" description="Arrestin-like N-terminal" evidence="2">
    <location>
        <begin position="19"/>
        <end position="154"/>
    </location>
</feature>
<reference evidence="3" key="1">
    <citation type="submission" date="2020-10" db="EMBL/GenBank/DDBJ databases">
        <title>Unveiling of a novel bifunctional photoreceptor, Dualchrome1, isolated from a cosmopolitan green alga.</title>
        <authorList>
            <person name="Suzuki S."/>
            <person name="Kawachi M."/>
        </authorList>
    </citation>
    <scope>NUCLEOTIDE SEQUENCE</scope>
    <source>
        <strain evidence="3">NIES 2893</strain>
    </source>
</reference>
<dbReference type="Pfam" id="PF00339">
    <property type="entry name" value="Arrestin_N"/>
    <property type="match status" value="1"/>
</dbReference>
<proteinExistence type="predicted"/>
<dbReference type="InterPro" id="IPR014756">
    <property type="entry name" value="Ig_E-set"/>
</dbReference>
<organism evidence="3 4">
    <name type="scientific">Pycnococcus provasolii</name>
    <dbReference type="NCBI Taxonomy" id="41880"/>
    <lineage>
        <taxon>Eukaryota</taxon>
        <taxon>Viridiplantae</taxon>
        <taxon>Chlorophyta</taxon>
        <taxon>Pseudoscourfieldiophyceae</taxon>
        <taxon>Pseudoscourfieldiales</taxon>
        <taxon>Pycnococcaceae</taxon>
        <taxon>Pycnococcus</taxon>
    </lineage>
</organism>
<evidence type="ECO:0000256" key="1">
    <source>
        <dbReference type="SAM" id="MobiDB-lite"/>
    </source>
</evidence>
<dbReference type="InterPro" id="IPR014752">
    <property type="entry name" value="Arrestin-like_C"/>
</dbReference>
<comment type="caution">
    <text evidence="3">The sequence shown here is derived from an EMBL/GenBank/DDBJ whole genome shotgun (WGS) entry which is preliminary data.</text>
</comment>
<accession>A0A830H463</accession>
<dbReference type="InterPro" id="IPR050357">
    <property type="entry name" value="Arrestin_domain-protein"/>
</dbReference>
<dbReference type="Proteomes" id="UP000660262">
    <property type="component" value="Unassembled WGS sequence"/>
</dbReference>
<evidence type="ECO:0000313" key="3">
    <source>
        <dbReference type="EMBL" id="GHP01825.1"/>
    </source>
</evidence>
<gene>
    <name evidence="3" type="ORF">PPROV_000058200</name>
</gene>
<evidence type="ECO:0000259" key="2">
    <source>
        <dbReference type="Pfam" id="PF00339"/>
    </source>
</evidence>
<feature type="region of interest" description="Disordered" evidence="1">
    <location>
        <begin position="266"/>
        <end position="300"/>
    </location>
</feature>
<dbReference type="PANTHER" id="PTHR11188:SF17">
    <property type="entry name" value="FI21816P1"/>
    <property type="match status" value="1"/>
</dbReference>
<dbReference type="EMBL" id="BNJQ01000002">
    <property type="protein sequence ID" value="GHP01825.1"/>
    <property type="molecule type" value="Genomic_DNA"/>
</dbReference>
<protein>
    <recommendedName>
        <fullName evidence="2">Arrestin-like N-terminal domain-containing protein</fullName>
    </recommendedName>
</protein>
<feature type="compositionally biased region" description="Basic residues" evidence="1">
    <location>
        <begin position="270"/>
        <end position="283"/>
    </location>
</feature>
<dbReference type="SUPFAM" id="SSF81296">
    <property type="entry name" value="E set domains"/>
    <property type="match status" value="1"/>
</dbReference>
<dbReference type="OrthoDB" id="7785529at2759"/>
<dbReference type="GO" id="GO:0005737">
    <property type="term" value="C:cytoplasm"/>
    <property type="evidence" value="ECO:0007669"/>
    <property type="project" value="TreeGrafter"/>
</dbReference>
<name>A0A830H463_9CHLO</name>
<dbReference type="InterPro" id="IPR011021">
    <property type="entry name" value="Arrestin-like_N"/>
</dbReference>
<dbReference type="PANTHER" id="PTHR11188">
    <property type="entry name" value="ARRESTIN DOMAIN CONTAINING PROTEIN"/>
    <property type="match status" value="1"/>
</dbReference>